<dbReference type="GO" id="GO:0006400">
    <property type="term" value="P:tRNA modification"/>
    <property type="evidence" value="ECO:0007669"/>
    <property type="project" value="TreeGrafter"/>
</dbReference>
<dbReference type="PANTHER" id="PTHR11088:SF60">
    <property type="entry name" value="TRNA DIMETHYLALLYLTRANSFERASE"/>
    <property type="match status" value="1"/>
</dbReference>
<evidence type="ECO:0000256" key="4">
    <source>
        <dbReference type="ARBA" id="ARBA00022679"/>
    </source>
</evidence>
<dbReference type="Gene3D" id="1.10.287.890">
    <property type="entry name" value="Crystal structure of tRNA isopentenylpyrophosphate transferase (bh2366) domain"/>
    <property type="match status" value="1"/>
</dbReference>
<dbReference type="HAMAP" id="MF_00185">
    <property type="entry name" value="IPP_trans"/>
    <property type="match status" value="1"/>
</dbReference>
<evidence type="ECO:0000313" key="14">
    <source>
        <dbReference type="EMBL" id="PCI28273.1"/>
    </source>
</evidence>
<keyword evidence="6 10" id="KW-0547">Nucleotide-binding</keyword>
<dbReference type="Gene3D" id="3.40.50.300">
    <property type="entry name" value="P-loop containing nucleotide triphosphate hydrolases"/>
    <property type="match status" value="1"/>
</dbReference>
<dbReference type="GO" id="GO:0052381">
    <property type="term" value="F:tRNA dimethylallyltransferase activity"/>
    <property type="evidence" value="ECO:0007669"/>
    <property type="project" value="UniProtKB-UniRule"/>
</dbReference>
<evidence type="ECO:0000256" key="1">
    <source>
        <dbReference type="ARBA" id="ARBA00001946"/>
    </source>
</evidence>
<dbReference type="PANTHER" id="PTHR11088">
    <property type="entry name" value="TRNA DIMETHYLALLYLTRANSFERASE"/>
    <property type="match status" value="1"/>
</dbReference>
<evidence type="ECO:0000256" key="7">
    <source>
        <dbReference type="ARBA" id="ARBA00022840"/>
    </source>
</evidence>
<dbReference type="InterPro" id="IPR027417">
    <property type="entry name" value="P-loop_NTPase"/>
</dbReference>
<name>A0A2A4T3W7_9DELT</name>
<feature type="binding site" evidence="10">
    <location>
        <begin position="15"/>
        <end position="20"/>
    </location>
    <ligand>
        <name>substrate</name>
    </ligand>
</feature>
<dbReference type="SUPFAM" id="SSF52540">
    <property type="entry name" value="P-loop containing nucleoside triphosphate hydrolases"/>
    <property type="match status" value="2"/>
</dbReference>
<dbReference type="InterPro" id="IPR018022">
    <property type="entry name" value="IPT"/>
</dbReference>
<proteinExistence type="inferred from homology"/>
<evidence type="ECO:0000256" key="9">
    <source>
        <dbReference type="ARBA" id="ARBA00049563"/>
    </source>
</evidence>
<dbReference type="InterPro" id="IPR039657">
    <property type="entry name" value="Dimethylallyltransferase"/>
</dbReference>
<evidence type="ECO:0000256" key="11">
    <source>
        <dbReference type="RuleBase" id="RU003783"/>
    </source>
</evidence>
<comment type="function">
    <text evidence="2 10 12">Catalyzes the transfer of a dimethylallyl group onto the adenine at position 37 in tRNAs that read codons beginning with uridine, leading to the formation of N6-(dimethylallyl)adenosine (i(6)A).</text>
</comment>
<dbReference type="Pfam" id="PF01715">
    <property type="entry name" value="IPPT"/>
    <property type="match status" value="1"/>
</dbReference>
<evidence type="ECO:0000256" key="10">
    <source>
        <dbReference type="HAMAP-Rule" id="MF_00185"/>
    </source>
</evidence>
<comment type="caution">
    <text evidence="14">The sequence shown here is derived from an EMBL/GenBank/DDBJ whole genome shotgun (WGS) entry which is preliminary data.</text>
</comment>
<evidence type="ECO:0000256" key="2">
    <source>
        <dbReference type="ARBA" id="ARBA00003213"/>
    </source>
</evidence>
<comment type="subunit">
    <text evidence="10">Monomer.</text>
</comment>
<dbReference type="EC" id="2.5.1.75" evidence="10"/>
<dbReference type="Proteomes" id="UP000218113">
    <property type="component" value="Unassembled WGS sequence"/>
</dbReference>
<comment type="similarity">
    <text evidence="3 10 13">Belongs to the IPP transferase family.</text>
</comment>
<keyword evidence="4 10" id="KW-0808">Transferase</keyword>
<keyword evidence="7 10" id="KW-0067">ATP-binding</keyword>
<evidence type="ECO:0000256" key="6">
    <source>
        <dbReference type="ARBA" id="ARBA00022741"/>
    </source>
</evidence>
<reference evidence="15" key="1">
    <citation type="submission" date="2017-08" db="EMBL/GenBank/DDBJ databases">
        <title>A dynamic microbial community with high functional redundancy inhabits the cold, oxic subseafloor aquifer.</title>
        <authorList>
            <person name="Tully B.J."/>
            <person name="Wheat C.G."/>
            <person name="Glazer B.T."/>
            <person name="Huber J.A."/>
        </authorList>
    </citation>
    <scope>NUCLEOTIDE SEQUENCE [LARGE SCALE GENOMIC DNA]</scope>
</reference>
<dbReference type="AlphaFoldDB" id="A0A2A4T3W7"/>
<evidence type="ECO:0000256" key="3">
    <source>
        <dbReference type="ARBA" id="ARBA00005842"/>
    </source>
</evidence>
<organism evidence="14 15">
    <name type="scientific">SAR324 cluster bacterium</name>
    <dbReference type="NCBI Taxonomy" id="2024889"/>
    <lineage>
        <taxon>Bacteria</taxon>
        <taxon>Deltaproteobacteria</taxon>
        <taxon>SAR324 cluster</taxon>
    </lineage>
</organism>
<dbReference type="EMBL" id="NVSR01000037">
    <property type="protein sequence ID" value="PCI28273.1"/>
    <property type="molecule type" value="Genomic_DNA"/>
</dbReference>
<evidence type="ECO:0000256" key="12">
    <source>
        <dbReference type="RuleBase" id="RU003784"/>
    </source>
</evidence>
<feature type="binding site" evidence="10">
    <location>
        <begin position="13"/>
        <end position="20"/>
    </location>
    <ligand>
        <name>ATP</name>
        <dbReference type="ChEBI" id="CHEBI:30616"/>
    </ligand>
</feature>
<feature type="region of interest" description="Interaction with substrate tRNA" evidence="10">
    <location>
        <begin position="38"/>
        <end position="41"/>
    </location>
</feature>
<keyword evidence="8 10" id="KW-0460">Magnesium</keyword>
<evidence type="ECO:0000256" key="8">
    <source>
        <dbReference type="ARBA" id="ARBA00022842"/>
    </source>
</evidence>
<gene>
    <name evidence="10 14" type="primary">miaA</name>
    <name evidence="14" type="ORF">COB67_06755</name>
</gene>
<evidence type="ECO:0000313" key="15">
    <source>
        <dbReference type="Proteomes" id="UP000218113"/>
    </source>
</evidence>
<sequence>MDTDLQKIIIITGPTASGKTKLAIRLAQKVGGEIISADSRQVYRGMDIGTGKDLQEYGNIKYHLIDILKAGEEFSVSKFQAEALKVLGRIRKRGAVPIICGGTGHYLKALIEDYSFEEPETDLQYTLDLEDKSREELYEELKQLQLWEQHHWEDDSKRRIARAIEKAKIPTKKQESQIRFQEHYLPQIYYTAPERSLLRRKIKKRLIERLEEGMVQEVENLLQQGIPYERLERYGLEYKWVSRYVHKQIASDHMIEKLHTEICRFAKRQVTFIRYLEKNGHSMIPITSMDTFLEEATLWLEEKTKGPTQPTLIQ</sequence>
<accession>A0A2A4T3W7</accession>
<keyword evidence="5 10" id="KW-0819">tRNA processing</keyword>
<feature type="site" description="Interaction with substrate tRNA" evidence="10">
    <location>
        <position position="103"/>
    </location>
</feature>
<comment type="caution">
    <text evidence="10">Lacks conserved residue(s) required for the propagation of feature annotation.</text>
</comment>
<dbReference type="NCBIfam" id="TIGR00174">
    <property type="entry name" value="miaA"/>
    <property type="match status" value="1"/>
</dbReference>
<evidence type="ECO:0000256" key="13">
    <source>
        <dbReference type="RuleBase" id="RU003785"/>
    </source>
</evidence>
<evidence type="ECO:0000256" key="5">
    <source>
        <dbReference type="ARBA" id="ARBA00022694"/>
    </source>
</evidence>
<comment type="cofactor">
    <cofactor evidence="1 10">
        <name>Mg(2+)</name>
        <dbReference type="ChEBI" id="CHEBI:18420"/>
    </cofactor>
</comment>
<dbReference type="GO" id="GO:0005524">
    <property type="term" value="F:ATP binding"/>
    <property type="evidence" value="ECO:0007669"/>
    <property type="project" value="UniProtKB-UniRule"/>
</dbReference>
<protein>
    <recommendedName>
        <fullName evidence="10">tRNA dimethylallyltransferase</fullName>
        <ecNumber evidence="10">2.5.1.75</ecNumber>
    </recommendedName>
    <alternativeName>
        <fullName evidence="10">Dimethylallyl diphosphate:tRNA dimethylallyltransferase</fullName>
        <shortName evidence="10">DMAPP:tRNA dimethylallyltransferase</shortName>
        <shortName evidence="10">DMATase</shortName>
    </alternativeName>
    <alternativeName>
        <fullName evidence="10">Isopentenyl-diphosphate:tRNA isopentenyltransferase</fullName>
        <shortName evidence="10">IPP transferase</shortName>
        <shortName evidence="10">IPPT</shortName>
        <shortName evidence="10">IPTase</shortName>
    </alternativeName>
</protein>
<comment type="catalytic activity">
    <reaction evidence="9 10 11">
        <text>adenosine(37) in tRNA + dimethylallyl diphosphate = N(6)-dimethylallyladenosine(37) in tRNA + diphosphate</text>
        <dbReference type="Rhea" id="RHEA:26482"/>
        <dbReference type="Rhea" id="RHEA-COMP:10162"/>
        <dbReference type="Rhea" id="RHEA-COMP:10375"/>
        <dbReference type="ChEBI" id="CHEBI:33019"/>
        <dbReference type="ChEBI" id="CHEBI:57623"/>
        <dbReference type="ChEBI" id="CHEBI:74411"/>
        <dbReference type="ChEBI" id="CHEBI:74415"/>
        <dbReference type="EC" id="2.5.1.75"/>
    </reaction>
</comment>